<evidence type="ECO:0000313" key="1">
    <source>
        <dbReference type="EMBL" id="OXA38415.1"/>
    </source>
</evidence>
<dbReference type="Proteomes" id="UP000198287">
    <property type="component" value="Unassembled WGS sequence"/>
</dbReference>
<sequence length="156" mass="18060">MTEDTFSVWPRVIPDHLLYTMDEIWSEDCSRTAKLYDFQGPDERKQIYQNIAKCSPGFLRYNLKVAVTDADPPAQKFLDFNIEQGRPVLGSVERKIEIYVCYTVPVLAYHHHSKFDKEQMQHNCAMFPVLLLRQVGMKRGAEIGHSMPLSFSYGIL</sequence>
<reference evidence="1 2" key="1">
    <citation type="submission" date="2015-12" db="EMBL/GenBank/DDBJ databases">
        <title>The genome of Folsomia candida.</title>
        <authorList>
            <person name="Faddeeva A."/>
            <person name="Derks M.F."/>
            <person name="Anvar Y."/>
            <person name="Smit S."/>
            <person name="Van Straalen N."/>
            <person name="Roelofs D."/>
        </authorList>
    </citation>
    <scope>NUCLEOTIDE SEQUENCE [LARGE SCALE GENOMIC DNA]</scope>
    <source>
        <strain evidence="1 2">VU population</strain>
        <tissue evidence="1">Whole body</tissue>
    </source>
</reference>
<accession>A0A226CYL9</accession>
<comment type="caution">
    <text evidence="1">The sequence shown here is derived from an EMBL/GenBank/DDBJ whole genome shotgun (WGS) entry which is preliminary data.</text>
</comment>
<dbReference type="EMBL" id="LNIX01000046">
    <property type="protein sequence ID" value="OXA38415.1"/>
    <property type="molecule type" value="Genomic_DNA"/>
</dbReference>
<evidence type="ECO:0000313" key="2">
    <source>
        <dbReference type="Proteomes" id="UP000198287"/>
    </source>
</evidence>
<protein>
    <submittedName>
        <fullName evidence="1">Uncharacterized protein</fullName>
    </submittedName>
</protein>
<dbReference type="AlphaFoldDB" id="A0A226CYL9"/>
<organism evidence="1 2">
    <name type="scientific">Folsomia candida</name>
    <name type="common">Springtail</name>
    <dbReference type="NCBI Taxonomy" id="158441"/>
    <lineage>
        <taxon>Eukaryota</taxon>
        <taxon>Metazoa</taxon>
        <taxon>Ecdysozoa</taxon>
        <taxon>Arthropoda</taxon>
        <taxon>Hexapoda</taxon>
        <taxon>Collembola</taxon>
        <taxon>Entomobryomorpha</taxon>
        <taxon>Isotomoidea</taxon>
        <taxon>Isotomidae</taxon>
        <taxon>Proisotominae</taxon>
        <taxon>Folsomia</taxon>
    </lineage>
</organism>
<proteinExistence type="predicted"/>
<gene>
    <name evidence="1" type="ORF">Fcan01_26823</name>
</gene>
<name>A0A226CYL9_FOLCA</name>
<keyword evidence="2" id="KW-1185">Reference proteome</keyword>